<dbReference type="KEGG" id="hhy:Halhy_6771"/>
<dbReference type="Proteomes" id="UP000008461">
    <property type="component" value="Plasmid pHALHY02"/>
</dbReference>
<geneLocation type="plasmid" evidence="1 2">
    <name>pHALHY02</name>
</geneLocation>
<dbReference type="AlphaFoldDB" id="F4L876"/>
<dbReference type="OrthoDB" id="9809549at2"/>
<keyword evidence="2" id="KW-1185">Reference proteome</keyword>
<reference key="2">
    <citation type="submission" date="2011-04" db="EMBL/GenBank/DDBJ databases">
        <title>Complete sequence of plasmid 2 of Haliscomenobacter hydrossis DSM 1100.</title>
        <authorList>
            <consortium name="US DOE Joint Genome Institute (JGI-PGF)"/>
            <person name="Lucas S."/>
            <person name="Han J."/>
            <person name="Lapidus A."/>
            <person name="Bruce D."/>
            <person name="Goodwin L."/>
            <person name="Pitluck S."/>
            <person name="Peters L."/>
            <person name="Kyrpides N."/>
            <person name="Mavromatis K."/>
            <person name="Ivanova N."/>
            <person name="Ovchinnikova G."/>
            <person name="Pagani I."/>
            <person name="Daligault H."/>
            <person name="Detter J.C."/>
            <person name="Han C."/>
            <person name="Land M."/>
            <person name="Hauser L."/>
            <person name="Markowitz V."/>
            <person name="Cheng J.-F."/>
            <person name="Hugenholtz P."/>
            <person name="Woyke T."/>
            <person name="Wu D."/>
            <person name="Verbarg S."/>
            <person name="Frueling A."/>
            <person name="Brambilla E."/>
            <person name="Klenk H.-P."/>
            <person name="Eisen J.A."/>
        </authorList>
    </citation>
    <scope>NUCLEOTIDE SEQUENCE</scope>
    <source>
        <strain>DSM 1100</strain>
    </source>
</reference>
<dbReference type="Gene3D" id="2.60.120.430">
    <property type="entry name" value="Galactose-binding lectin"/>
    <property type="match status" value="2"/>
</dbReference>
<evidence type="ECO:0000313" key="1">
    <source>
        <dbReference type="EMBL" id="AEE54584.1"/>
    </source>
</evidence>
<reference evidence="1 2" key="1">
    <citation type="journal article" date="2011" name="Stand. Genomic Sci.">
        <title>Complete genome sequence of Haliscomenobacter hydrossis type strain (O).</title>
        <authorList>
            <consortium name="US DOE Joint Genome Institute (JGI-PGF)"/>
            <person name="Daligault H."/>
            <person name="Lapidus A."/>
            <person name="Zeytun A."/>
            <person name="Nolan M."/>
            <person name="Lucas S."/>
            <person name="Del Rio T.G."/>
            <person name="Tice H."/>
            <person name="Cheng J.F."/>
            <person name="Tapia R."/>
            <person name="Han C."/>
            <person name="Goodwin L."/>
            <person name="Pitluck S."/>
            <person name="Liolios K."/>
            <person name="Pagani I."/>
            <person name="Ivanova N."/>
            <person name="Huntemann M."/>
            <person name="Mavromatis K."/>
            <person name="Mikhailova N."/>
            <person name="Pati A."/>
            <person name="Chen A."/>
            <person name="Palaniappan K."/>
            <person name="Land M."/>
            <person name="Hauser L."/>
            <person name="Brambilla E.M."/>
            <person name="Rohde M."/>
            <person name="Verbarg S."/>
            <person name="Goker M."/>
            <person name="Bristow J."/>
            <person name="Eisen J.A."/>
            <person name="Markowitz V."/>
            <person name="Hugenholtz P."/>
            <person name="Kyrpides N.C."/>
            <person name="Klenk H.P."/>
            <person name="Woyke T."/>
        </authorList>
    </citation>
    <scope>NUCLEOTIDE SEQUENCE [LARGE SCALE GENOMIC DNA]</scope>
    <source>
        <strain evidence="2">ATCC 27775 / DSM 1100 / LMG 10767 / O</strain>
        <plasmid evidence="2">Plasmid pHALHY02</plasmid>
    </source>
</reference>
<keyword evidence="1" id="KW-0614">Plasmid</keyword>
<name>F4L876_HALH1</name>
<evidence type="ECO:0000313" key="2">
    <source>
        <dbReference type="Proteomes" id="UP000008461"/>
    </source>
</evidence>
<dbReference type="RefSeq" id="WP_013769100.1">
    <property type="nucleotide sequence ID" value="NC_015512.1"/>
</dbReference>
<dbReference type="InterPro" id="IPR008979">
    <property type="entry name" value="Galactose-bd-like_sf"/>
</dbReference>
<sequence length="385" mass="42594">MKKYSDFHLNVISTHLFRLSVVMSLPILLTFNGCLGDSEFGPVSVCSFDTSQAVNVIKVFTPSGKMGDYDDFEINHQSREMPFSGSDCIKIAYQPKGKLGWTGLVWQCPPDNWAKNGLAANLTGYTYLSFWARGKLGKEKVEFQVGGIKGAYPDTNVNPSSTGAIGLDSIWKRYTIDLRGKDLSHISGGFTWVITKQLNPSGATFFLDSIEFRKGEIPAVDTLPAVNVFSKFTPSGWMGDLTDIVFDADSKDKPHSGDFCMKISYSALGSQGWAGIYWQYPEKNWGDNPISLDLRAYTKLIFWVRGKKGGEKAEFFVGGITGIHPDSAKKKSTGLVTLATEWKKYEINLQDRDLSHVIGGFGWASAKDDNRSGAVIYLDDIEFAK</sequence>
<gene>
    <name evidence="1" type="ordered locus">Halhy_6771</name>
</gene>
<dbReference type="HOGENOM" id="CLU_717224_0_0_10"/>
<organism evidence="1 2">
    <name type="scientific">Haliscomenobacter hydrossis (strain ATCC 27775 / DSM 1100 / LMG 10767 / O)</name>
    <dbReference type="NCBI Taxonomy" id="760192"/>
    <lineage>
        <taxon>Bacteria</taxon>
        <taxon>Pseudomonadati</taxon>
        <taxon>Bacteroidota</taxon>
        <taxon>Saprospiria</taxon>
        <taxon>Saprospirales</taxon>
        <taxon>Haliscomenobacteraceae</taxon>
        <taxon>Haliscomenobacter</taxon>
    </lineage>
</organism>
<proteinExistence type="predicted"/>
<accession>F4L876</accession>
<dbReference type="EMBL" id="CP002693">
    <property type="protein sequence ID" value="AEE54584.1"/>
    <property type="molecule type" value="Genomic_DNA"/>
</dbReference>
<protein>
    <submittedName>
        <fullName evidence="1">Uncharacterized protein</fullName>
    </submittedName>
</protein>
<dbReference type="SUPFAM" id="SSF49785">
    <property type="entry name" value="Galactose-binding domain-like"/>
    <property type="match status" value="2"/>
</dbReference>